<dbReference type="Gene3D" id="3.30.70.330">
    <property type="match status" value="2"/>
</dbReference>
<keyword evidence="6" id="KW-1185">Reference proteome</keyword>
<dbReference type="Proteomes" id="UP000230069">
    <property type="component" value="Unassembled WGS sequence"/>
</dbReference>
<evidence type="ECO:0008006" key="7">
    <source>
        <dbReference type="Google" id="ProtNLM"/>
    </source>
</evidence>
<accession>A0A2G5D7Z7</accession>
<evidence type="ECO:0000256" key="1">
    <source>
        <dbReference type="ARBA" id="ARBA00022664"/>
    </source>
</evidence>
<dbReference type="SUPFAM" id="SSF54928">
    <property type="entry name" value="RNA-binding domain, RBD"/>
    <property type="match status" value="1"/>
</dbReference>
<feature type="region of interest" description="Disordered" evidence="4">
    <location>
        <begin position="327"/>
        <end position="348"/>
    </location>
</feature>
<sequence>MERLNIFLLSLGDHIQGTQPCISCHTGVPEKSVPAVDAVSDIVRDSPHKIFVGGISRALSSNMLMEIASSFGHLKASRFEVNADLKEPCAFLEKDQAITLKACAGWNGIKLGGQVLTAIQAVPNASVEHAKPLLSKPTKVLKLKTNDLSSLSGSEIEEALEDIRIECARFKLFGTVKSIHIVRCESSCAIADRTDEVTLQDLEGDSFTKRTETLEQDIDHASRENRSEDVRPTHDIPEEDMEKTEMSEECRLDSSLATDVPMCNLIAEANPQEAPSQEETSKDKFSCGDELNHDNDTSMNKSIKIEPELKHMEAKDGLQEASIQLNHTVSEESQISERNDSKQEKRGDEAFEQGCVLVEYVRSEASCMEAHCLHGRLMGIGQCW</sequence>
<dbReference type="PANTHER" id="PTHR23139">
    <property type="entry name" value="RNA-BINDING PROTEIN"/>
    <property type="match status" value="1"/>
</dbReference>
<feature type="region of interest" description="Disordered" evidence="4">
    <location>
        <begin position="269"/>
        <end position="298"/>
    </location>
</feature>
<dbReference type="GO" id="GO:0008380">
    <property type="term" value="P:RNA splicing"/>
    <property type="evidence" value="ECO:0007669"/>
    <property type="project" value="UniProtKB-KW"/>
</dbReference>
<gene>
    <name evidence="5" type="ORF">AQUCO_02600235v1</name>
</gene>
<protein>
    <recommendedName>
        <fullName evidence="7">RRM domain-containing protein</fullName>
    </recommendedName>
</protein>
<dbReference type="EMBL" id="KZ305043">
    <property type="protein sequence ID" value="PIA39636.1"/>
    <property type="molecule type" value="Genomic_DNA"/>
</dbReference>
<name>A0A2G5D7Z7_AQUCA</name>
<feature type="compositionally biased region" description="Basic and acidic residues" evidence="4">
    <location>
        <begin position="279"/>
        <end position="296"/>
    </location>
</feature>
<keyword evidence="1" id="KW-0507">mRNA processing</keyword>
<dbReference type="InterPro" id="IPR035979">
    <property type="entry name" value="RBD_domain_sf"/>
</dbReference>
<evidence type="ECO:0000256" key="3">
    <source>
        <dbReference type="ARBA" id="ARBA00023187"/>
    </source>
</evidence>
<dbReference type="InterPro" id="IPR012677">
    <property type="entry name" value="Nucleotide-bd_a/b_plait_sf"/>
</dbReference>
<feature type="compositionally biased region" description="Basic and acidic residues" evidence="4">
    <location>
        <begin position="208"/>
        <end position="236"/>
    </location>
</feature>
<dbReference type="AlphaFoldDB" id="A0A2G5D7Z7"/>
<dbReference type="STRING" id="218851.A0A2G5D7Z7"/>
<evidence type="ECO:0000256" key="4">
    <source>
        <dbReference type="SAM" id="MobiDB-lite"/>
    </source>
</evidence>
<keyword evidence="2" id="KW-0694">RNA-binding</keyword>
<reference evidence="5 6" key="1">
    <citation type="submission" date="2017-09" db="EMBL/GenBank/DDBJ databases">
        <title>WGS assembly of Aquilegia coerulea Goldsmith.</title>
        <authorList>
            <person name="Hodges S."/>
            <person name="Kramer E."/>
            <person name="Nordborg M."/>
            <person name="Tomkins J."/>
            <person name="Borevitz J."/>
            <person name="Derieg N."/>
            <person name="Yan J."/>
            <person name="Mihaltcheva S."/>
            <person name="Hayes R.D."/>
            <person name="Rokhsar D."/>
        </authorList>
    </citation>
    <scope>NUCLEOTIDE SEQUENCE [LARGE SCALE GENOMIC DNA]</scope>
    <source>
        <strain evidence="6">cv. Goldsmith</strain>
    </source>
</reference>
<dbReference type="GO" id="GO:0003723">
    <property type="term" value="F:RNA binding"/>
    <property type="evidence" value="ECO:0007669"/>
    <property type="project" value="UniProtKB-KW"/>
</dbReference>
<feature type="region of interest" description="Disordered" evidence="4">
    <location>
        <begin position="208"/>
        <end position="247"/>
    </location>
</feature>
<dbReference type="GO" id="GO:0006397">
    <property type="term" value="P:mRNA processing"/>
    <property type="evidence" value="ECO:0007669"/>
    <property type="project" value="UniProtKB-KW"/>
</dbReference>
<keyword evidence="3" id="KW-0508">mRNA splicing</keyword>
<dbReference type="OrthoDB" id="10266058at2759"/>
<evidence type="ECO:0000313" key="6">
    <source>
        <dbReference type="Proteomes" id="UP000230069"/>
    </source>
</evidence>
<evidence type="ECO:0000313" key="5">
    <source>
        <dbReference type="EMBL" id="PIA39636.1"/>
    </source>
</evidence>
<evidence type="ECO:0000256" key="2">
    <source>
        <dbReference type="ARBA" id="ARBA00022884"/>
    </source>
</evidence>
<organism evidence="5 6">
    <name type="scientific">Aquilegia coerulea</name>
    <name type="common">Rocky mountain columbine</name>
    <dbReference type="NCBI Taxonomy" id="218851"/>
    <lineage>
        <taxon>Eukaryota</taxon>
        <taxon>Viridiplantae</taxon>
        <taxon>Streptophyta</taxon>
        <taxon>Embryophyta</taxon>
        <taxon>Tracheophyta</taxon>
        <taxon>Spermatophyta</taxon>
        <taxon>Magnoliopsida</taxon>
        <taxon>Ranunculales</taxon>
        <taxon>Ranunculaceae</taxon>
        <taxon>Thalictroideae</taxon>
        <taxon>Aquilegia</taxon>
    </lineage>
</organism>
<dbReference type="InParanoid" id="A0A2G5D7Z7"/>
<feature type="compositionally biased region" description="Basic and acidic residues" evidence="4">
    <location>
        <begin position="335"/>
        <end position="348"/>
    </location>
</feature>
<proteinExistence type="predicted"/>